<feature type="coiled-coil region" evidence="1">
    <location>
        <begin position="167"/>
        <end position="194"/>
    </location>
</feature>
<accession>A0AAU9EYA4</accession>
<keyword evidence="4" id="KW-1185">Reference proteome</keyword>
<dbReference type="Gene3D" id="2.40.50.100">
    <property type="match status" value="1"/>
</dbReference>
<keyword evidence="2" id="KW-1133">Transmembrane helix</keyword>
<dbReference type="Proteomes" id="UP001366166">
    <property type="component" value="Chromosome"/>
</dbReference>
<feature type="coiled-coil region" evidence="1">
    <location>
        <begin position="108"/>
        <end position="135"/>
    </location>
</feature>
<dbReference type="EMBL" id="AP028679">
    <property type="protein sequence ID" value="BEQ16480.1"/>
    <property type="molecule type" value="Genomic_DNA"/>
</dbReference>
<dbReference type="SUPFAM" id="SSF111369">
    <property type="entry name" value="HlyD-like secretion proteins"/>
    <property type="match status" value="2"/>
</dbReference>
<dbReference type="PANTHER" id="PTHR30386:SF18">
    <property type="entry name" value="INNER MEMBRANE PROTEIN YIAV-RELATED"/>
    <property type="match status" value="1"/>
</dbReference>
<evidence type="ECO:0000256" key="2">
    <source>
        <dbReference type="SAM" id="Phobius"/>
    </source>
</evidence>
<protein>
    <submittedName>
        <fullName evidence="3">Multidrug transporter</fullName>
    </submittedName>
</protein>
<dbReference type="RefSeq" id="WP_338602351.1">
    <property type="nucleotide sequence ID" value="NZ_AP028679.1"/>
</dbReference>
<feature type="transmembrane region" description="Helical" evidence="2">
    <location>
        <begin position="31"/>
        <end position="54"/>
    </location>
</feature>
<keyword evidence="2" id="KW-0472">Membrane</keyword>
<evidence type="ECO:0000313" key="3">
    <source>
        <dbReference type="EMBL" id="BEQ16480.1"/>
    </source>
</evidence>
<keyword evidence="2" id="KW-0812">Transmembrane</keyword>
<reference evidence="4" key="1">
    <citation type="journal article" date="2023" name="Arch. Microbiol.">
        <title>Desulfoferula mesophilus gen. nov. sp. nov., a mesophilic sulfate-reducing bacterium isolated from a brackish lake sediment.</title>
        <authorList>
            <person name="Watanabe T."/>
            <person name="Yabe T."/>
            <person name="Tsuji J.M."/>
            <person name="Fukui M."/>
        </authorList>
    </citation>
    <scope>NUCLEOTIDE SEQUENCE [LARGE SCALE GENOMIC DNA]</scope>
    <source>
        <strain evidence="4">12FAK</strain>
    </source>
</reference>
<gene>
    <name evidence="3" type="ORF">FAK_35460</name>
</gene>
<proteinExistence type="predicted"/>
<dbReference type="PANTHER" id="PTHR30386">
    <property type="entry name" value="MEMBRANE FUSION SUBUNIT OF EMRAB-TOLC MULTIDRUG EFFLUX PUMP"/>
    <property type="match status" value="1"/>
</dbReference>
<evidence type="ECO:0000313" key="4">
    <source>
        <dbReference type="Proteomes" id="UP001366166"/>
    </source>
</evidence>
<organism evidence="3 4">
    <name type="scientific">Desulfoferula mesophila</name>
    <dbReference type="NCBI Taxonomy" id="3058419"/>
    <lineage>
        <taxon>Bacteria</taxon>
        <taxon>Pseudomonadati</taxon>
        <taxon>Thermodesulfobacteriota</taxon>
        <taxon>Desulfarculia</taxon>
        <taxon>Desulfarculales</taxon>
        <taxon>Desulfarculaceae</taxon>
        <taxon>Desulfoferula</taxon>
    </lineage>
</organism>
<evidence type="ECO:0000256" key="1">
    <source>
        <dbReference type="SAM" id="Coils"/>
    </source>
</evidence>
<name>A0AAU9EYA4_9BACT</name>
<feature type="transmembrane region" description="Helical" evidence="2">
    <location>
        <begin position="6"/>
        <end position="24"/>
    </location>
</feature>
<dbReference type="AlphaFoldDB" id="A0AAU9EYA4"/>
<dbReference type="InterPro" id="IPR050739">
    <property type="entry name" value="MFP"/>
</dbReference>
<keyword evidence="1" id="KW-0175">Coiled coil</keyword>
<sequence>MVAAFLITAIAGIVVWLVFFKFKWLRFTYGWAFFLLFFVAHLALVFLVGMRFVAPYSTDVKVIQHTIQLVPRLPEPTLVTAVYVKPNVPVKKGDPLFQFDKRPYQYKVNQLEAQLAKAKQNVLVLKADVDVAEQRVAITQDKLAFAKYQQKLASGLAQKGAGPEEESQKANAQLKIAQSAVKEAQADLVRARLEYESQIDGVNTTVAAFQAELAQAQYYLDNTTMVAPEDGFITNLQVVPGMVAGIIRAGGIATFIVDAGRYVLGTYYQEQLKYVKEGQPVELAIDLHPGQIFKGKVESVWWASGQGQMLPSGRLPSWHLPMELPQGRFAVKIKLDDEKAAMFPIGAQGAAAIYTGGGGFAVLRRISIRTYTWGRWLYPLPF</sequence>
<dbReference type="KEGG" id="dmp:FAK_35460"/>
<dbReference type="Gene3D" id="2.40.30.170">
    <property type="match status" value="1"/>
</dbReference>